<dbReference type="InterPro" id="IPR015500">
    <property type="entry name" value="Peptidase_S8_subtilisin-rel"/>
</dbReference>
<dbReference type="RefSeq" id="XP_020084265.1">
    <property type="nucleotide sequence ID" value="XM_020228676.1"/>
</dbReference>
<feature type="active site" description="Charge relay system" evidence="6 7">
    <location>
        <position position="567"/>
    </location>
</feature>
<dbReference type="PRINTS" id="PR00723">
    <property type="entry name" value="SUBTILISIN"/>
</dbReference>
<keyword evidence="4 7" id="KW-0378">Hydrolase</keyword>
<dbReference type="OrthoDB" id="206201at2759"/>
<dbReference type="Gene3D" id="3.50.30.30">
    <property type="match status" value="1"/>
</dbReference>
<evidence type="ECO:0000256" key="5">
    <source>
        <dbReference type="ARBA" id="ARBA00022825"/>
    </source>
</evidence>
<keyword evidence="11" id="KW-1185">Reference proteome</keyword>
<dbReference type="SUPFAM" id="SSF52743">
    <property type="entry name" value="Subtilisin-like"/>
    <property type="match status" value="1"/>
</dbReference>
<evidence type="ECO:0000313" key="12">
    <source>
        <dbReference type="RefSeq" id="XP_020084265.1"/>
    </source>
</evidence>
<gene>
    <name evidence="12" type="primary">LOC109707433</name>
</gene>
<dbReference type="Gene3D" id="2.60.40.2310">
    <property type="match status" value="1"/>
</dbReference>
<dbReference type="PROSITE" id="PS51892">
    <property type="entry name" value="SUBTILASE"/>
    <property type="match status" value="1"/>
</dbReference>
<feature type="domain" description="Inhibitor I9" evidence="9">
    <location>
        <begin position="33"/>
        <end position="96"/>
    </location>
</feature>
<evidence type="ECO:0000256" key="6">
    <source>
        <dbReference type="PIRSR" id="PIRSR615500-1"/>
    </source>
</evidence>
<keyword evidence="3" id="KW-0732">Signal</keyword>
<evidence type="ECO:0000259" key="10">
    <source>
        <dbReference type="Pfam" id="PF17766"/>
    </source>
</evidence>
<dbReference type="InterPro" id="IPR000209">
    <property type="entry name" value="Peptidase_S8/S53_dom"/>
</dbReference>
<dbReference type="AlphaFoldDB" id="A0A6P5ESV3"/>
<dbReference type="CDD" id="cd02120">
    <property type="entry name" value="PA_subtilisin_like"/>
    <property type="match status" value="1"/>
</dbReference>
<organism evidence="11 12">
    <name type="scientific">Ananas comosus</name>
    <name type="common">Pineapple</name>
    <name type="synonym">Ananas ananas</name>
    <dbReference type="NCBI Taxonomy" id="4615"/>
    <lineage>
        <taxon>Eukaryota</taxon>
        <taxon>Viridiplantae</taxon>
        <taxon>Streptophyta</taxon>
        <taxon>Embryophyta</taxon>
        <taxon>Tracheophyta</taxon>
        <taxon>Spermatophyta</taxon>
        <taxon>Magnoliopsida</taxon>
        <taxon>Liliopsida</taxon>
        <taxon>Poales</taxon>
        <taxon>Bromeliaceae</taxon>
        <taxon>Bromelioideae</taxon>
        <taxon>Ananas</taxon>
    </lineage>
</organism>
<proteinExistence type="inferred from homology"/>
<evidence type="ECO:0000256" key="4">
    <source>
        <dbReference type="ARBA" id="ARBA00022801"/>
    </source>
</evidence>
<sequence>MLMHRNNPVMYNHIDIFNSVYACACSEQYRTQKKRVVESHTELLRKNLDSGTYSKLCSFHHIVNGFAIRTSASQAKRLGMAPEVLKIEKDRRTKLMTTYTPHLLDLPRGVWAQEGGAEHAGEGMVIGVIDTGINPSHPSFAYSPSSSSQSEPFLVGVCETGAQFPVGSCNDKILSARYFAAGAAAVLPLDPSRDLSPFDGVGHGSHVASIAAGNWQVPVIVDGAMYGFASGMAPRARLRVYKAMYPAGGTTADLVSAIDQAAQDRVDVLVLSIGPDEPPVDTITFMSVLDISLLLARRAGMFVAQAAGNKGPGEASVVSFSPWVVGVGAGTTGRSYSPVLVLGSGLQIQGVGLSVPTPGDGIFQFRLVSARDAAAANLSSPTDAEECQHPEALQPAKVLGGIVICSFLQGFLNGTSTVTAILDTANTLGFLGFILVASALYGDFIAQPLPFPIPGIMIPRITDAKALWEYYENQTSWDVKGAIVGNHASAAIKEGRVPTFAGSTQAPVVARFSSRGPDILDWELHPADVLKPDILAPGQQIWAAWSPISAADPILSGHRFALLSGTSMAAPHVGGVAALIKQLHPSWTPSMIASALLTTANKHSNAGRPIMAEGAELYSVHLATPFDYGAGFINPVKALDPGLVLPAEFGDYMGFLCSLPNLTPGVVRAATGAACKASLASPTNLNLPSITISNLRGSPSVRRVVKNVANKSETYSCSVISPEGVEVSVQPPSFNLAPQGTQNLEIRLNVTRASNTFSFGEIVLTGSFDHIVRLTLAVLPTAVI</sequence>
<dbReference type="Pfam" id="PF00082">
    <property type="entry name" value="Peptidase_S8"/>
    <property type="match status" value="1"/>
</dbReference>
<feature type="domain" description="Subtilisin-like protease fibronectin type-III" evidence="10">
    <location>
        <begin position="684"/>
        <end position="778"/>
    </location>
</feature>
<comment type="similarity">
    <text evidence="1 7">Belongs to the peptidase S8 family.</text>
</comment>
<dbReference type="Pfam" id="PF05922">
    <property type="entry name" value="Inhibitor_I9"/>
    <property type="match status" value="1"/>
</dbReference>
<dbReference type="PROSITE" id="PS00137">
    <property type="entry name" value="SUBTILASE_HIS"/>
    <property type="match status" value="1"/>
</dbReference>
<dbReference type="InterPro" id="IPR041469">
    <property type="entry name" value="Subtilisin-like_FN3"/>
</dbReference>
<dbReference type="GO" id="GO:0004252">
    <property type="term" value="F:serine-type endopeptidase activity"/>
    <property type="evidence" value="ECO:0007669"/>
    <property type="project" value="UniProtKB-UniRule"/>
</dbReference>
<reference evidence="12" key="2">
    <citation type="submission" date="2025-08" db="UniProtKB">
        <authorList>
            <consortium name="RefSeq"/>
        </authorList>
    </citation>
    <scope>IDENTIFICATION</scope>
    <source>
        <tissue evidence="12">Leaf</tissue>
    </source>
</reference>
<dbReference type="GO" id="GO:0006508">
    <property type="term" value="P:proteolysis"/>
    <property type="evidence" value="ECO:0007669"/>
    <property type="project" value="UniProtKB-KW"/>
</dbReference>
<reference evidence="11" key="1">
    <citation type="journal article" date="2015" name="Nat. Genet.">
        <title>The pineapple genome and the evolution of CAM photosynthesis.</title>
        <authorList>
            <person name="Ming R."/>
            <person name="VanBuren R."/>
            <person name="Wai C.M."/>
            <person name="Tang H."/>
            <person name="Schatz M.C."/>
            <person name="Bowers J.E."/>
            <person name="Lyons E."/>
            <person name="Wang M.L."/>
            <person name="Chen J."/>
            <person name="Biggers E."/>
            <person name="Zhang J."/>
            <person name="Huang L."/>
            <person name="Zhang L."/>
            <person name="Miao W."/>
            <person name="Zhang J."/>
            <person name="Ye Z."/>
            <person name="Miao C."/>
            <person name="Lin Z."/>
            <person name="Wang H."/>
            <person name="Zhou H."/>
            <person name="Yim W.C."/>
            <person name="Priest H.D."/>
            <person name="Zheng C."/>
            <person name="Woodhouse M."/>
            <person name="Edger P.P."/>
            <person name="Guyot R."/>
            <person name="Guo H.B."/>
            <person name="Guo H."/>
            <person name="Zheng G."/>
            <person name="Singh R."/>
            <person name="Sharma A."/>
            <person name="Min X."/>
            <person name="Zheng Y."/>
            <person name="Lee H."/>
            <person name="Gurtowski J."/>
            <person name="Sedlazeck F.J."/>
            <person name="Harkess A."/>
            <person name="McKain M.R."/>
            <person name="Liao Z."/>
            <person name="Fang J."/>
            <person name="Liu J."/>
            <person name="Zhang X."/>
            <person name="Zhang Q."/>
            <person name="Hu W."/>
            <person name="Qin Y."/>
            <person name="Wang K."/>
            <person name="Chen L.Y."/>
            <person name="Shirley N."/>
            <person name="Lin Y.R."/>
            <person name="Liu L.Y."/>
            <person name="Hernandez A.G."/>
            <person name="Wright C.L."/>
            <person name="Bulone V."/>
            <person name="Tuskan G.A."/>
            <person name="Heath K."/>
            <person name="Zee F."/>
            <person name="Moore P.H."/>
            <person name="Sunkar R."/>
            <person name="Leebens-Mack J.H."/>
            <person name="Mockler T."/>
            <person name="Bennetzen J.L."/>
            <person name="Freeling M."/>
            <person name="Sankoff D."/>
            <person name="Paterson A.H."/>
            <person name="Zhu X."/>
            <person name="Yang X."/>
            <person name="Smith J.A."/>
            <person name="Cushman J.C."/>
            <person name="Paull R.E."/>
            <person name="Yu Q."/>
        </authorList>
    </citation>
    <scope>NUCLEOTIDE SEQUENCE [LARGE SCALE GENOMIC DNA]</scope>
    <source>
        <strain evidence="11">cv. F153</strain>
    </source>
</reference>
<evidence type="ECO:0000256" key="2">
    <source>
        <dbReference type="ARBA" id="ARBA00022670"/>
    </source>
</evidence>
<evidence type="ECO:0000259" key="8">
    <source>
        <dbReference type="Pfam" id="PF00082"/>
    </source>
</evidence>
<name>A0A6P5ESV3_ANACO</name>
<dbReference type="InterPro" id="IPR010259">
    <property type="entry name" value="S8pro/Inhibitor_I9"/>
</dbReference>
<feature type="active site" description="Charge relay system" evidence="6 7">
    <location>
        <position position="203"/>
    </location>
</feature>
<dbReference type="InterPro" id="IPR022398">
    <property type="entry name" value="Peptidase_S8_His-AS"/>
</dbReference>
<dbReference type="InterPro" id="IPR023827">
    <property type="entry name" value="Peptidase_S8_Asp-AS"/>
</dbReference>
<dbReference type="Pfam" id="PF17766">
    <property type="entry name" value="fn3_6"/>
    <property type="match status" value="1"/>
</dbReference>
<dbReference type="InterPro" id="IPR045051">
    <property type="entry name" value="SBT"/>
</dbReference>
<dbReference type="InterPro" id="IPR036852">
    <property type="entry name" value="Peptidase_S8/S53_dom_sf"/>
</dbReference>
<evidence type="ECO:0000256" key="3">
    <source>
        <dbReference type="ARBA" id="ARBA00022729"/>
    </source>
</evidence>
<evidence type="ECO:0000256" key="1">
    <source>
        <dbReference type="ARBA" id="ARBA00011073"/>
    </source>
</evidence>
<accession>A0A6P5ESV3</accession>
<dbReference type="PANTHER" id="PTHR10795">
    <property type="entry name" value="PROPROTEIN CONVERTASE SUBTILISIN/KEXIN"/>
    <property type="match status" value="1"/>
</dbReference>
<dbReference type="InterPro" id="IPR037045">
    <property type="entry name" value="S8pro/Inhibitor_I9_sf"/>
</dbReference>
<dbReference type="PROSITE" id="PS00136">
    <property type="entry name" value="SUBTILASE_ASP"/>
    <property type="match status" value="1"/>
</dbReference>
<evidence type="ECO:0000259" key="9">
    <source>
        <dbReference type="Pfam" id="PF05922"/>
    </source>
</evidence>
<feature type="active site" description="Charge relay system" evidence="6 7">
    <location>
        <position position="130"/>
    </location>
</feature>
<dbReference type="Gene3D" id="3.40.50.200">
    <property type="entry name" value="Peptidase S8/S53 domain"/>
    <property type="match status" value="1"/>
</dbReference>
<protein>
    <submittedName>
        <fullName evidence="12">Subtilisin-like protease SBT2.4</fullName>
    </submittedName>
</protein>
<dbReference type="Gene3D" id="3.30.70.80">
    <property type="entry name" value="Peptidase S8 propeptide/proteinase inhibitor I9"/>
    <property type="match status" value="1"/>
</dbReference>
<dbReference type="Proteomes" id="UP000515123">
    <property type="component" value="Linkage group 3"/>
</dbReference>
<keyword evidence="5 7" id="KW-0720">Serine protease</keyword>
<keyword evidence="2 7" id="KW-0645">Protease</keyword>
<dbReference type="GeneID" id="109707433"/>
<evidence type="ECO:0000256" key="7">
    <source>
        <dbReference type="PROSITE-ProRule" id="PRU01240"/>
    </source>
</evidence>
<evidence type="ECO:0000313" key="11">
    <source>
        <dbReference type="Proteomes" id="UP000515123"/>
    </source>
</evidence>
<feature type="domain" description="Peptidase S8/S53" evidence="8">
    <location>
        <begin position="121"/>
        <end position="603"/>
    </location>
</feature>